<dbReference type="GO" id="GO:0005886">
    <property type="term" value="C:plasma membrane"/>
    <property type="evidence" value="ECO:0007669"/>
    <property type="project" value="UniProtKB-SubCell"/>
</dbReference>
<keyword evidence="6" id="KW-0675">Receptor</keyword>
<comment type="subcellular location">
    <subcellularLocation>
        <location evidence="1 6">Cell membrane</location>
        <topology evidence="1 6">Multi-pass membrane protein</topology>
    </subcellularLocation>
</comment>
<feature type="transmembrane region" description="Helical" evidence="6">
    <location>
        <begin position="126"/>
        <end position="148"/>
    </location>
</feature>
<dbReference type="InterPro" id="IPR013604">
    <property type="entry name" value="7TM_chemorcpt"/>
</dbReference>
<evidence type="ECO:0000256" key="4">
    <source>
        <dbReference type="ARBA" id="ARBA00022989"/>
    </source>
</evidence>
<reference evidence="8" key="1">
    <citation type="submission" date="2020-01" db="EMBL/GenBank/DDBJ databases">
        <title>Draft genome sequence of the Termite Coptotermes fromosanus.</title>
        <authorList>
            <person name="Itakura S."/>
            <person name="Yosikawa Y."/>
            <person name="Umezawa K."/>
        </authorList>
    </citation>
    <scope>NUCLEOTIDE SEQUENCE [LARGE SCALE GENOMIC DNA]</scope>
</reference>
<keyword evidence="6" id="KW-0807">Transducer</keyword>
<sequence length="545" mass="62940">MSVFPASDTRLNTADVFVHEVAPVTLCGDTQQFVKKSPNNDVPKNIFTGVKDTLNSFNRDLNPIIRVLQVSGIIPITKTPRGITRNVTPRRLTSEAYLALLTPESKAPGYEAHNSSPFRAVSIPPFAFMVCSATTVLLMCNLLVTYGYKCHQRNLKASITNVTIIHEMCAAFKSLQTHVTENDRNFKNVTQNTRMWVFSPLSPLMIYSVCLYLTMLVILWFTTGVRLQELMATHRHFNVMFFVIMAVSYFLIILAIPVINWPEANSIARYLSNWTRFQSEKHCKMTGRPLNLGLRRKVFILTCILPIFIFSFEVIYQLTNGDDVWVDWWVAVKEWYLDVVRFYVVTFWHLTCGALSSAADNLWRNFRKELEESPRKITQIIDTHRALWVELSRLVRQTGYAMTYTYGFYILYMFLSLTFFVYHTISNLARQLRADQLSKMVWALDSAAACMIVIVIMVGDEIRNGLLEARWSSNDKAVQMEVRAFLRNMSRLEARFSKPSVFQTALIRKQGVRILQHCDFIRNFDWNLQECAPNFQNFRSVVGLH</sequence>
<dbReference type="Proteomes" id="UP000502823">
    <property type="component" value="Unassembled WGS sequence"/>
</dbReference>
<dbReference type="GO" id="GO:0050909">
    <property type="term" value="P:sensory perception of taste"/>
    <property type="evidence" value="ECO:0007669"/>
    <property type="project" value="InterPro"/>
</dbReference>
<comment type="similarity">
    <text evidence="6">Belongs to the insect chemoreceptor superfamily. Gustatory receptor (GR) family.</text>
</comment>
<name>A0A6L2P9K9_COPFO</name>
<feature type="transmembrane region" description="Helical" evidence="6">
    <location>
        <begin position="237"/>
        <end position="259"/>
    </location>
</feature>
<feature type="transmembrane region" description="Helical" evidence="6">
    <location>
        <begin position="298"/>
        <end position="319"/>
    </location>
</feature>
<dbReference type="InParanoid" id="A0A6L2P9K9"/>
<organism evidence="7 8">
    <name type="scientific">Coptotermes formosanus</name>
    <name type="common">Formosan subterranean termite</name>
    <dbReference type="NCBI Taxonomy" id="36987"/>
    <lineage>
        <taxon>Eukaryota</taxon>
        <taxon>Metazoa</taxon>
        <taxon>Ecdysozoa</taxon>
        <taxon>Arthropoda</taxon>
        <taxon>Hexapoda</taxon>
        <taxon>Insecta</taxon>
        <taxon>Pterygota</taxon>
        <taxon>Neoptera</taxon>
        <taxon>Polyneoptera</taxon>
        <taxon>Dictyoptera</taxon>
        <taxon>Blattodea</taxon>
        <taxon>Blattoidea</taxon>
        <taxon>Termitoidae</taxon>
        <taxon>Rhinotermitidae</taxon>
        <taxon>Coptotermes</taxon>
    </lineage>
</organism>
<feature type="transmembrane region" description="Helical" evidence="6">
    <location>
        <begin position="406"/>
        <end position="425"/>
    </location>
</feature>
<keyword evidence="3 6" id="KW-0812">Transmembrane</keyword>
<dbReference type="AlphaFoldDB" id="A0A6L2P9K9"/>
<evidence type="ECO:0000256" key="6">
    <source>
        <dbReference type="RuleBase" id="RU363108"/>
    </source>
</evidence>
<comment type="caution">
    <text evidence="7">The sequence shown here is derived from an EMBL/GenBank/DDBJ whole genome shotgun (WGS) entry which is preliminary data.</text>
</comment>
<proteinExistence type="inferred from homology"/>
<dbReference type="GO" id="GO:0007165">
    <property type="term" value="P:signal transduction"/>
    <property type="evidence" value="ECO:0007669"/>
    <property type="project" value="UniProtKB-KW"/>
</dbReference>
<keyword evidence="4 6" id="KW-1133">Transmembrane helix</keyword>
<evidence type="ECO:0000256" key="1">
    <source>
        <dbReference type="ARBA" id="ARBA00004651"/>
    </source>
</evidence>
<feature type="transmembrane region" description="Helical" evidence="6">
    <location>
        <begin position="339"/>
        <end position="359"/>
    </location>
</feature>
<dbReference type="OrthoDB" id="6625921at2759"/>
<feature type="transmembrane region" description="Helical" evidence="6">
    <location>
        <begin position="440"/>
        <end position="458"/>
    </location>
</feature>
<evidence type="ECO:0000313" key="8">
    <source>
        <dbReference type="Proteomes" id="UP000502823"/>
    </source>
</evidence>
<evidence type="ECO:0000256" key="3">
    <source>
        <dbReference type="ARBA" id="ARBA00022692"/>
    </source>
</evidence>
<evidence type="ECO:0000256" key="5">
    <source>
        <dbReference type="ARBA" id="ARBA00023136"/>
    </source>
</evidence>
<gene>
    <name evidence="7" type="ORF">Cfor_02058</name>
</gene>
<dbReference type="EMBL" id="BLKM01000110">
    <property type="protein sequence ID" value="GFG29023.1"/>
    <property type="molecule type" value="Genomic_DNA"/>
</dbReference>
<keyword evidence="2 6" id="KW-1003">Cell membrane</keyword>
<protein>
    <recommendedName>
        <fullName evidence="6">Gustatory receptor</fullName>
    </recommendedName>
</protein>
<evidence type="ECO:0000256" key="2">
    <source>
        <dbReference type="ARBA" id="ARBA00022475"/>
    </source>
</evidence>
<evidence type="ECO:0000313" key="7">
    <source>
        <dbReference type="EMBL" id="GFG29023.1"/>
    </source>
</evidence>
<dbReference type="Pfam" id="PF08395">
    <property type="entry name" value="7tm_7"/>
    <property type="match status" value="1"/>
</dbReference>
<keyword evidence="5 6" id="KW-0472">Membrane</keyword>
<keyword evidence="8" id="KW-1185">Reference proteome</keyword>
<comment type="function">
    <text evidence="6">Gustatory receptor which mediates acceptance or avoidance behavior, depending on its substrates.</text>
</comment>
<feature type="transmembrane region" description="Helical" evidence="6">
    <location>
        <begin position="204"/>
        <end position="225"/>
    </location>
</feature>
<accession>A0A6L2P9K9</accession>